<evidence type="ECO:0000259" key="1">
    <source>
        <dbReference type="Pfam" id="PF19956"/>
    </source>
</evidence>
<name>A0ABP9H4J8_9ACTN</name>
<dbReference type="Pfam" id="PF19956">
    <property type="entry name" value="EAD2"/>
    <property type="match status" value="1"/>
</dbReference>
<dbReference type="EMBL" id="BAABHS010000008">
    <property type="protein sequence ID" value="GAA4961987.1"/>
    <property type="molecule type" value="Genomic_DNA"/>
</dbReference>
<dbReference type="SUPFAM" id="SSF50494">
    <property type="entry name" value="Trypsin-like serine proteases"/>
    <property type="match status" value="1"/>
</dbReference>
<dbReference type="Pfam" id="PF13365">
    <property type="entry name" value="Trypsin_2"/>
    <property type="match status" value="1"/>
</dbReference>
<comment type="caution">
    <text evidence="2">The sequence shown here is derived from an EMBL/GenBank/DDBJ whole genome shotgun (WGS) entry which is preliminary data.</text>
</comment>
<dbReference type="InterPro" id="IPR009003">
    <property type="entry name" value="Peptidase_S1_PA"/>
</dbReference>
<dbReference type="Proteomes" id="UP001500466">
    <property type="component" value="Unassembled WGS sequence"/>
</dbReference>
<feature type="domain" description="Effector-associated" evidence="1">
    <location>
        <begin position="252"/>
        <end position="327"/>
    </location>
</feature>
<sequence>MREFGGSASPGAAPWRVRVWSHGGAEIAGAGVLLPDGAVLTCAHVVEAAFGLRPESDPPDGAVPLDFPGVPGGPASVGGTPRVLAHVAPGGWLRKAPAGDLAVLRLAGPPPPGAVPPALGRCGDGSAGADGGGAPVLVFGHPRSVPGGLWSRGRVVAAGGSYPDWRQVDGLDAVGAAVERGFSGAGVWDQARGLVTGVLAEVFEGTAARVSWMIPLDTLDGTAFALPPRSAPRPSSAPPPAPLPPAAIWPLVDLLLAVESFRVDGGADLLSVLPSDIAATVPRSRSPRLGFFQIVARCDAFVHGPRALVDAVRQIEGDTAAAADFTAHARRAWPTRVDDDG</sequence>
<evidence type="ECO:0000313" key="3">
    <source>
        <dbReference type="Proteomes" id="UP001500466"/>
    </source>
</evidence>
<protein>
    <recommendedName>
        <fullName evidence="1">Effector-associated domain-containing protein</fullName>
    </recommendedName>
</protein>
<proteinExistence type="predicted"/>
<dbReference type="Gene3D" id="2.40.10.120">
    <property type="match status" value="1"/>
</dbReference>
<gene>
    <name evidence="2" type="ORF">GCM10023205_27030</name>
</gene>
<keyword evidence="3" id="KW-1185">Reference proteome</keyword>
<organism evidence="2 3">
    <name type="scientific">Yinghuangia aomiensis</name>
    <dbReference type="NCBI Taxonomy" id="676205"/>
    <lineage>
        <taxon>Bacteria</taxon>
        <taxon>Bacillati</taxon>
        <taxon>Actinomycetota</taxon>
        <taxon>Actinomycetes</taxon>
        <taxon>Kitasatosporales</taxon>
        <taxon>Streptomycetaceae</taxon>
        <taxon>Yinghuangia</taxon>
    </lineage>
</organism>
<evidence type="ECO:0000313" key="2">
    <source>
        <dbReference type="EMBL" id="GAA4961987.1"/>
    </source>
</evidence>
<accession>A0ABP9H4J8</accession>
<dbReference type="InterPro" id="IPR045431">
    <property type="entry name" value="EAD2"/>
</dbReference>
<reference evidence="3" key="1">
    <citation type="journal article" date="2019" name="Int. J. Syst. Evol. Microbiol.">
        <title>The Global Catalogue of Microorganisms (GCM) 10K type strain sequencing project: providing services to taxonomists for standard genome sequencing and annotation.</title>
        <authorList>
            <consortium name="The Broad Institute Genomics Platform"/>
            <consortium name="The Broad Institute Genome Sequencing Center for Infectious Disease"/>
            <person name="Wu L."/>
            <person name="Ma J."/>
        </authorList>
    </citation>
    <scope>NUCLEOTIDE SEQUENCE [LARGE SCALE GENOMIC DNA]</scope>
    <source>
        <strain evidence="3">JCM 17986</strain>
    </source>
</reference>